<dbReference type="Pfam" id="PF20241">
    <property type="entry name" value="DUF6598"/>
    <property type="match status" value="1"/>
</dbReference>
<accession>A0AAV5CGG9</accession>
<dbReference type="Proteomes" id="UP001054889">
    <property type="component" value="Unassembled WGS sequence"/>
</dbReference>
<reference evidence="3" key="2">
    <citation type="submission" date="2021-12" db="EMBL/GenBank/DDBJ databases">
        <title>Resequencing data analysis of finger millet.</title>
        <authorList>
            <person name="Hatakeyama M."/>
            <person name="Aluri S."/>
            <person name="Balachadran M.T."/>
            <person name="Sivarajan S.R."/>
            <person name="Poveda L."/>
            <person name="Shimizu-Inatsugi R."/>
            <person name="Schlapbach R."/>
            <person name="Sreeman S.M."/>
            <person name="Shimizu K.K."/>
        </authorList>
    </citation>
    <scope>NUCLEOTIDE SEQUENCE</scope>
</reference>
<dbReference type="AlphaFoldDB" id="A0AAV5CGG9"/>
<reference evidence="3" key="1">
    <citation type="journal article" date="2018" name="DNA Res.">
        <title>Multiple hybrid de novo genome assembly of finger millet, an orphan allotetraploid crop.</title>
        <authorList>
            <person name="Hatakeyama M."/>
            <person name="Aluri S."/>
            <person name="Balachadran M.T."/>
            <person name="Sivarajan S.R."/>
            <person name="Patrignani A."/>
            <person name="Gruter S."/>
            <person name="Poveda L."/>
            <person name="Shimizu-Inatsugi R."/>
            <person name="Baeten J."/>
            <person name="Francoijs K.J."/>
            <person name="Nataraja K.N."/>
            <person name="Reddy Y.A.N."/>
            <person name="Phadnis S."/>
            <person name="Ravikumar R.L."/>
            <person name="Schlapbach R."/>
            <person name="Sreeman S.M."/>
            <person name="Shimizu K.K."/>
        </authorList>
    </citation>
    <scope>NUCLEOTIDE SEQUENCE</scope>
</reference>
<dbReference type="PANTHER" id="PTHR33065">
    <property type="entry name" value="OS07G0486400 PROTEIN"/>
    <property type="match status" value="1"/>
</dbReference>
<name>A0AAV5CGG9_ELECO</name>
<organism evidence="3 4">
    <name type="scientific">Eleusine coracana subsp. coracana</name>
    <dbReference type="NCBI Taxonomy" id="191504"/>
    <lineage>
        <taxon>Eukaryota</taxon>
        <taxon>Viridiplantae</taxon>
        <taxon>Streptophyta</taxon>
        <taxon>Embryophyta</taxon>
        <taxon>Tracheophyta</taxon>
        <taxon>Spermatophyta</taxon>
        <taxon>Magnoliopsida</taxon>
        <taxon>Liliopsida</taxon>
        <taxon>Poales</taxon>
        <taxon>Poaceae</taxon>
        <taxon>PACMAD clade</taxon>
        <taxon>Chloridoideae</taxon>
        <taxon>Cynodonteae</taxon>
        <taxon>Eleusininae</taxon>
        <taxon>Eleusine</taxon>
    </lineage>
</organism>
<keyword evidence="4" id="KW-1185">Reference proteome</keyword>
<feature type="region of interest" description="Disordered" evidence="1">
    <location>
        <begin position="1"/>
        <end position="20"/>
    </location>
</feature>
<gene>
    <name evidence="3" type="primary">ga14062</name>
    <name evidence="3" type="ORF">PR202_ga14062</name>
</gene>
<dbReference type="PANTHER" id="PTHR33065:SF177">
    <property type="entry name" value="OS08G0141000 PROTEIN"/>
    <property type="match status" value="1"/>
</dbReference>
<feature type="domain" description="DUF6598" evidence="2">
    <location>
        <begin position="133"/>
        <end position="376"/>
    </location>
</feature>
<dbReference type="InterPro" id="IPR046533">
    <property type="entry name" value="DUF6598"/>
</dbReference>
<evidence type="ECO:0000313" key="3">
    <source>
        <dbReference type="EMBL" id="GJM97157.1"/>
    </source>
</evidence>
<proteinExistence type="predicted"/>
<evidence type="ECO:0000256" key="1">
    <source>
        <dbReference type="SAM" id="MobiDB-lite"/>
    </source>
</evidence>
<evidence type="ECO:0000313" key="4">
    <source>
        <dbReference type="Proteomes" id="UP001054889"/>
    </source>
</evidence>
<sequence length="412" mass="46192">MGIHKEGKKRDREGKVVSTKTTWEEEEDAFWAGIMAELDAEPEMHADQVALREEERIKRAAEATAAYERRMLGQEEEDDEPEDFYASQASNLRDVWTELWGDDFGSFDDTTLIDPMRFTDKVPVPSYACVLQTLQVFSIKVAAIREGLKWPLHVYGIVAVRDSVDHNRNIMFNRTRDNCQIITEKDPSLVLTGPSRAVVVLGPVTLEVELKLKGSSKSEDKVLSFVAAGFDFHDYKDSRLMNRDYPSMLSTLEFTFAYVVRSVEATISVQVTEGSWPEDFHGQVTVCTASMGDKKFVLLDSGDDKVHVSSDGTVKLSRHVASVELAGELTVYVRAWQGEGDNTTEIVEDKVFFKPKKVSRSYGECDVGFCKMKITVGWSLLSYCPEPRRSFEEKLGAHLKSSGCSASVIAGY</sequence>
<protein>
    <recommendedName>
        <fullName evidence="2">DUF6598 domain-containing protein</fullName>
    </recommendedName>
</protein>
<comment type="caution">
    <text evidence="3">The sequence shown here is derived from an EMBL/GenBank/DDBJ whole genome shotgun (WGS) entry which is preliminary data.</text>
</comment>
<evidence type="ECO:0000259" key="2">
    <source>
        <dbReference type="Pfam" id="PF20241"/>
    </source>
</evidence>
<feature type="compositionally biased region" description="Basic and acidic residues" evidence="1">
    <location>
        <begin position="1"/>
        <end position="15"/>
    </location>
</feature>
<dbReference type="EMBL" id="BQKI01000006">
    <property type="protein sequence ID" value="GJM97157.1"/>
    <property type="molecule type" value="Genomic_DNA"/>
</dbReference>